<gene>
    <name evidence="4" type="ORF">N7505_001401</name>
</gene>
<proteinExistence type="predicted"/>
<dbReference type="Proteomes" id="UP001220256">
    <property type="component" value="Unassembled WGS sequence"/>
</dbReference>
<feature type="transmembrane region" description="Helical" evidence="3">
    <location>
        <begin position="296"/>
        <end position="315"/>
    </location>
</feature>
<name>A0ABQ8WWX7_PENCH</name>
<keyword evidence="3" id="KW-0472">Membrane</keyword>
<organism evidence="4 5">
    <name type="scientific">Penicillium chrysogenum</name>
    <name type="common">Penicillium notatum</name>
    <dbReference type="NCBI Taxonomy" id="5076"/>
    <lineage>
        <taxon>Eukaryota</taxon>
        <taxon>Fungi</taxon>
        <taxon>Dikarya</taxon>
        <taxon>Ascomycota</taxon>
        <taxon>Pezizomycotina</taxon>
        <taxon>Eurotiomycetes</taxon>
        <taxon>Eurotiomycetidae</taxon>
        <taxon>Eurotiales</taxon>
        <taxon>Aspergillaceae</taxon>
        <taxon>Penicillium</taxon>
        <taxon>Penicillium chrysogenum species complex</taxon>
    </lineage>
</organism>
<feature type="region of interest" description="Disordered" evidence="2">
    <location>
        <begin position="1"/>
        <end position="49"/>
    </location>
</feature>
<feature type="compositionally biased region" description="Low complexity" evidence="2">
    <location>
        <begin position="25"/>
        <end position="40"/>
    </location>
</feature>
<evidence type="ECO:0000256" key="2">
    <source>
        <dbReference type="SAM" id="MobiDB-lite"/>
    </source>
</evidence>
<keyword evidence="1" id="KW-0175">Coiled coil</keyword>
<evidence type="ECO:0000256" key="1">
    <source>
        <dbReference type="SAM" id="Coils"/>
    </source>
</evidence>
<evidence type="ECO:0000313" key="4">
    <source>
        <dbReference type="EMBL" id="KAJ5283421.1"/>
    </source>
</evidence>
<feature type="coiled-coil region" evidence="1">
    <location>
        <begin position="81"/>
        <end position="140"/>
    </location>
</feature>
<comment type="caution">
    <text evidence="4">The sequence shown here is derived from an EMBL/GenBank/DDBJ whole genome shotgun (WGS) entry which is preliminary data.</text>
</comment>
<dbReference type="EMBL" id="JAPVEB010000001">
    <property type="protein sequence ID" value="KAJ5283421.1"/>
    <property type="molecule type" value="Genomic_DNA"/>
</dbReference>
<accession>A0ABQ8WWX7</accession>
<keyword evidence="5" id="KW-1185">Reference proteome</keyword>
<keyword evidence="3" id="KW-1133">Transmembrane helix</keyword>
<keyword evidence="3" id="KW-0812">Transmembrane</keyword>
<sequence>MAKDHKPSRRGAGCGTATTKPGTGRACASSPCSARSTASRSKAERNPLKAVGNHKGLVWAFYSETRKKDHEATHRKCLDVMDQIQKEVQLALEEIDEERAHDSQSMQRLHAEKVQDTSKLQEAITARDKALGENQRLERELCQLQQTQESSHATMQGLVSWHDIQPVLHQTHGELVSATTRFWNTIDALQNRRLASYLPSSGGINGSWPEQDGPLGTLGHNALPQFSAPGDYALHGKFSVSGGPGFTVEEPATAGPTARRDDALIRRKQPNLTDHDRGPHPVFDRQYDSATFMKKFGCFLGAWFTYAFLATWQIMGFQTTAYDAGTNFGIFWSAHSGRNSIERAIRGS</sequence>
<protein>
    <submittedName>
        <fullName evidence="4">Uncharacterized protein</fullName>
    </submittedName>
</protein>
<evidence type="ECO:0000313" key="5">
    <source>
        <dbReference type="Proteomes" id="UP001220256"/>
    </source>
</evidence>
<reference evidence="4 5" key="1">
    <citation type="journal article" date="2023" name="IMA Fungus">
        <title>Comparative genomic study of the Penicillium genus elucidates a diverse pangenome and 15 lateral gene transfer events.</title>
        <authorList>
            <person name="Petersen C."/>
            <person name="Sorensen T."/>
            <person name="Nielsen M.R."/>
            <person name="Sondergaard T.E."/>
            <person name="Sorensen J.L."/>
            <person name="Fitzpatrick D.A."/>
            <person name="Frisvad J.C."/>
            <person name="Nielsen K.L."/>
        </authorList>
    </citation>
    <scope>NUCLEOTIDE SEQUENCE [LARGE SCALE GENOMIC DNA]</scope>
    <source>
        <strain evidence="4 5">IBT 3361</strain>
    </source>
</reference>
<evidence type="ECO:0000256" key="3">
    <source>
        <dbReference type="SAM" id="Phobius"/>
    </source>
</evidence>